<dbReference type="InterPro" id="IPR048958">
    <property type="entry name" value="Polysacc_lyase_14"/>
</dbReference>
<accession>A0ABP8HEM6</accession>
<feature type="domain" description="Polysaccharide lyase 14" evidence="1">
    <location>
        <begin position="137"/>
        <end position="306"/>
    </location>
</feature>
<proteinExistence type="predicted"/>
<dbReference type="EMBL" id="BAABGY010000011">
    <property type="protein sequence ID" value="GAA4338103.1"/>
    <property type="molecule type" value="Genomic_DNA"/>
</dbReference>
<dbReference type="PANTHER" id="PTHR40124:SF1">
    <property type="entry name" value="DISAGGREGATASE RELATED REPEAT PROTEIN"/>
    <property type="match status" value="1"/>
</dbReference>
<sequence>MKTNTRTFAAIASILFTATTLVSCSKEDIARPASATESNMIEAPMATDTSSMEAPVPNSATALASTTTTGTTAYKIAVNYTGRANSIYGLTQSATDYKTVSYWNGGTRSNISNGTLTTKLARNVVGVSGGTMSKMNTPDAAEYTVTFRMMFASNFDFSYGGKVGFGLLLGNGYTGGTPGWDGKGGSARIMWYKGKDGRVYLKPYIYHKDQPTQYGNDFGKTYPATGSIAKGVWHTVKMYVKSNSGSNTDGRITITINGVTLIDQAIRWTTVDANRLVNNVVFETFRGGAESYWQSSTDGIISFNNITYGVGKF</sequence>
<evidence type="ECO:0000313" key="3">
    <source>
        <dbReference type="Proteomes" id="UP001501725"/>
    </source>
</evidence>
<gene>
    <name evidence="2" type="ORF">GCM10023184_34310</name>
</gene>
<dbReference type="Gene3D" id="2.60.120.200">
    <property type="match status" value="1"/>
</dbReference>
<evidence type="ECO:0000259" key="1">
    <source>
        <dbReference type="Pfam" id="PF21294"/>
    </source>
</evidence>
<dbReference type="Pfam" id="PF21294">
    <property type="entry name" value="Polysacc_lyase_14"/>
    <property type="match status" value="1"/>
</dbReference>
<dbReference type="PROSITE" id="PS51257">
    <property type="entry name" value="PROKAR_LIPOPROTEIN"/>
    <property type="match status" value="1"/>
</dbReference>
<dbReference type="PANTHER" id="PTHR40124">
    <property type="match status" value="1"/>
</dbReference>
<dbReference type="RefSeq" id="WP_345257019.1">
    <property type="nucleotide sequence ID" value="NZ_BAABGY010000011.1"/>
</dbReference>
<name>A0ABP8HEM6_9BACT</name>
<reference evidence="3" key="1">
    <citation type="journal article" date="2019" name="Int. J. Syst. Evol. Microbiol.">
        <title>The Global Catalogue of Microorganisms (GCM) 10K type strain sequencing project: providing services to taxonomists for standard genome sequencing and annotation.</title>
        <authorList>
            <consortium name="The Broad Institute Genomics Platform"/>
            <consortium name="The Broad Institute Genome Sequencing Center for Infectious Disease"/>
            <person name="Wu L."/>
            <person name="Ma J."/>
        </authorList>
    </citation>
    <scope>NUCLEOTIDE SEQUENCE [LARGE SCALE GENOMIC DNA]</scope>
    <source>
        <strain evidence="3">JCM 17919</strain>
    </source>
</reference>
<comment type="caution">
    <text evidence="2">The sequence shown here is derived from an EMBL/GenBank/DDBJ whole genome shotgun (WGS) entry which is preliminary data.</text>
</comment>
<evidence type="ECO:0000313" key="2">
    <source>
        <dbReference type="EMBL" id="GAA4338103.1"/>
    </source>
</evidence>
<keyword evidence="3" id="KW-1185">Reference proteome</keyword>
<protein>
    <recommendedName>
        <fullName evidence="1">Polysaccharide lyase 14 domain-containing protein</fullName>
    </recommendedName>
</protein>
<organism evidence="2 3">
    <name type="scientific">Flaviaesturariibacter amylovorans</name>
    <dbReference type="NCBI Taxonomy" id="1084520"/>
    <lineage>
        <taxon>Bacteria</taxon>
        <taxon>Pseudomonadati</taxon>
        <taxon>Bacteroidota</taxon>
        <taxon>Chitinophagia</taxon>
        <taxon>Chitinophagales</taxon>
        <taxon>Chitinophagaceae</taxon>
        <taxon>Flaviaestuariibacter</taxon>
    </lineage>
</organism>
<dbReference type="Proteomes" id="UP001501725">
    <property type="component" value="Unassembled WGS sequence"/>
</dbReference>